<dbReference type="PANTHER" id="PTHR14605">
    <property type="entry name" value="CHST5 PROTEIN"/>
    <property type="match status" value="1"/>
</dbReference>
<comment type="subcellular location">
    <subcellularLocation>
        <location evidence="1">Cell projection</location>
        <location evidence="1">Cilium membrane</location>
        <topology evidence="1">Multi-pass membrane protein</topology>
    </subcellularLocation>
</comment>
<dbReference type="Pfam" id="PF10149">
    <property type="entry name" value="TM231"/>
    <property type="match status" value="1"/>
</dbReference>
<protein>
    <recommendedName>
        <fullName evidence="3">Transmembrane protein 231</fullName>
    </recommendedName>
</protein>
<sequence>MVYEVVHREGLWKKTGTYRERPRVTYEGSYLMLLESTNQLVFSSSFPITNSADPSHFSMAQVEYQWVIQSQQGQKFNMDICLPTAGRSFNSLVYFVFFKYHLDYHSFIEAEVALHDSLQITGNTTSLTVIGSMSADQRKPFRWRERYELFDPERRDAEHYKPTEIAARITEQPFNVRLDRKLHLFTYSEADSDQCFHLRLSVLISEDEFTYKTDTWELLKWAAIQYFTAFVIINYFINRFLTSLFESKLIEATPCCK</sequence>
<organism evidence="12 13">
    <name type="scientific">Oesophagostomum dentatum</name>
    <name type="common">Nodular worm</name>
    <dbReference type="NCBI Taxonomy" id="61180"/>
    <lineage>
        <taxon>Eukaryota</taxon>
        <taxon>Metazoa</taxon>
        <taxon>Ecdysozoa</taxon>
        <taxon>Nematoda</taxon>
        <taxon>Chromadorea</taxon>
        <taxon>Rhabditida</taxon>
        <taxon>Rhabditina</taxon>
        <taxon>Rhabditomorpha</taxon>
        <taxon>Strongyloidea</taxon>
        <taxon>Strongylidae</taxon>
        <taxon>Oesophagostomum</taxon>
    </lineage>
</organism>
<keyword evidence="7" id="KW-0969">Cilium</keyword>
<keyword evidence="9" id="KW-0325">Glycoprotein</keyword>
<comment type="function">
    <text evidence="11">Transmembrane component of the tectonic-like complex, a complex localized at the transition zone of primary cilia and acting as a barrier that prevents diffusion of transmembrane proteins between the cilia and plasma membranes. Required for ciliogenesis and sonic hedgehog/SHH signaling.</text>
</comment>
<dbReference type="GO" id="GO:0060271">
    <property type="term" value="P:cilium assembly"/>
    <property type="evidence" value="ECO:0007669"/>
    <property type="project" value="TreeGrafter"/>
</dbReference>
<dbReference type="PANTHER" id="PTHR14605:SF1">
    <property type="entry name" value="TRANSMEMBRANE PROTEIN 231"/>
    <property type="match status" value="1"/>
</dbReference>
<dbReference type="Proteomes" id="UP000053660">
    <property type="component" value="Unassembled WGS sequence"/>
</dbReference>
<evidence type="ECO:0000256" key="5">
    <source>
        <dbReference type="ARBA" id="ARBA00022692"/>
    </source>
</evidence>
<dbReference type="GO" id="GO:0032880">
    <property type="term" value="P:regulation of protein localization"/>
    <property type="evidence" value="ECO:0007669"/>
    <property type="project" value="TreeGrafter"/>
</dbReference>
<evidence type="ECO:0000256" key="10">
    <source>
        <dbReference type="ARBA" id="ARBA00023273"/>
    </source>
</evidence>
<evidence type="ECO:0000313" key="13">
    <source>
        <dbReference type="Proteomes" id="UP000053660"/>
    </source>
</evidence>
<dbReference type="GO" id="GO:0060170">
    <property type="term" value="C:ciliary membrane"/>
    <property type="evidence" value="ECO:0007669"/>
    <property type="project" value="UniProtKB-SubCell"/>
</dbReference>
<dbReference type="AlphaFoldDB" id="A0A0B1TE49"/>
<evidence type="ECO:0000256" key="7">
    <source>
        <dbReference type="ARBA" id="ARBA00023069"/>
    </source>
</evidence>
<accession>A0A0B1TE49</accession>
<evidence type="ECO:0000256" key="4">
    <source>
        <dbReference type="ARBA" id="ARBA00022475"/>
    </source>
</evidence>
<evidence type="ECO:0000313" key="12">
    <source>
        <dbReference type="EMBL" id="KHJ95833.1"/>
    </source>
</evidence>
<dbReference type="GO" id="GO:0035869">
    <property type="term" value="C:ciliary transition zone"/>
    <property type="evidence" value="ECO:0007669"/>
    <property type="project" value="TreeGrafter"/>
</dbReference>
<evidence type="ECO:0000256" key="11">
    <source>
        <dbReference type="ARBA" id="ARBA00024803"/>
    </source>
</evidence>
<dbReference type="EMBL" id="KN549834">
    <property type="protein sequence ID" value="KHJ95833.1"/>
    <property type="molecule type" value="Genomic_DNA"/>
</dbReference>
<dbReference type="OrthoDB" id="426438at2759"/>
<evidence type="ECO:0000256" key="3">
    <source>
        <dbReference type="ARBA" id="ARBA00015087"/>
    </source>
</evidence>
<keyword evidence="8" id="KW-0472">Membrane</keyword>
<keyword evidence="6" id="KW-1133">Transmembrane helix</keyword>
<evidence type="ECO:0000256" key="6">
    <source>
        <dbReference type="ARBA" id="ARBA00022989"/>
    </source>
</evidence>
<proteinExistence type="inferred from homology"/>
<name>A0A0B1TE49_OESDE</name>
<evidence type="ECO:0000256" key="1">
    <source>
        <dbReference type="ARBA" id="ARBA00004272"/>
    </source>
</evidence>
<comment type="similarity">
    <text evidence="2">Belongs to the TMEM231 family.</text>
</comment>
<evidence type="ECO:0000256" key="2">
    <source>
        <dbReference type="ARBA" id="ARBA00009082"/>
    </source>
</evidence>
<keyword evidence="13" id="KW-1185">Reference proteome</keyword>
<dbReference type="InterPro" id="IPR019306">
    <property type="entry name" value="TMEM231"/>
</dbReference>
<reference evidence="12 13" key="1">
    <citation type="submission" date="2014-03" db="EMBL/GenBank/DDBJ databases">
        <title>Draft genome of the hookworm Oesophagostomum dentatum.</title>
        <authorList>
            <person name="Mitreva M."/>
        </authorList>
    </citation>
    <scope>NUCLEOTIDE SEQUENCE [LARGE SCALE GENOMIC DNA]</scope>
    <source>
        <strain evidence="12 13">OD-Hann</strain>
    </source>
</reference>
<evidence type="ECO:0000256" key="8">
    <source>
        <dbReference type="ARBA" id="ARBA00023136"/>
    </source>
</evidence>
<keyword evidence="4" id="KW-1003">Cell membrane</keyword>
<keyword evidence="10" id="KW-0966">Cell projection</keyword>
<gene>
    <name evidence="12" type="ORF">OESDEN_04212</name>
</gene>
<evidence type="ECO:0000256" key="9">
    <source>
        <dbReference type="ARBA" id="ARBA00023180"/>
    </source>
</evidence>
<keyword evidence="5" id="KW-0812">Transmembrane</keyword>